<reference evidence="2" key="1">
    <citation type="journal article" date="2019" name="Int. J. Syst. Evol. Microbiol.">
        <title>The Global Catalogue of Microorganisms (GCM) 10K type strain sequencing project: providing services to taxonomists for standard genome sequencing and annotation.</title>
        <authorList>
            <consortium name="The Broad Institute Genomics Platform"/>
            <consortium name="The Broad Institute Genome Sequencing Center for Infectious Disease"/>
            <person name="Wu L."/>
            <person name="Ma J."/>
        </authorList>
    </citation>
    <scope>NUCLEOTIDE SEQUENCE [LARGE SCALE GENOMIC DNA]</scope>
    <source>
        <strain evidence="2">NBRC 108728</strain>
    </source>
</reference>
<organism evidence="1 2">
    <name type="scientific">Frondihabitans sucicola</name>
    <dbReference type="NCBI Taxonomy" id="1268041"/>
    <lineage>
        <taxon>Bacteria</taxon>
        <taxon>Bacillati</taxon>
        <taxon>Actinomycetota</taxon>
        <taxon>Actinomycetes</taxon>
        <taxon>Micrococcales</taxon>
        <taxon>Microbacteriaceae</taxon>
        <taxon>Frondihabitans</taxon>
    </lineage>
</organism>
<sequence length="136" mass="13692">MLTFVVAEAGADEVGVLRMHQVELAPAARLDPMLGSCAQVPLTEPAPTAAAVVQAAVEATGQALTATACASATELPETTETVVDTVPGVLPVLANVTALVTVVTLDEKVVVMALVPLIVADILPMVTLEAAVAVAL</sequence>
<accession>A0ABM8GLQ8</accession>
<name>A0ABM8GLQ8_9MICO</name>
<keyword evidence="2" id="KW-1185">Reference proteome</keyword>
<dbReference type="Proteomes" id="UP001321486">
    <property type="component" value="Chromosome"/>
</dbReference>
<evidence type="ECO:0000313" key="1">
    <source>
        <dbReference type="EMBL" id="BDZ49352.1"/>
    </source>
</evidence>
<proteinExistence type="predicted"/>
<protein>
    <submittedName>
        <fullName evidence="1">Uncharacterized protein</fullName>
    </submittedName>
</protein>
<evidence type="ECO:0000313" key="2">
    <source>
        <dbReference type="Proteomes" id="UP001321486"/>
    </source>
</evidence>
<gene>
    <name evidence="1" type="ORF">GCM10025867_15930</name>
</gene>
<dbReference type="EMBL" id="AP027732">
    <property type="protein sequence ID" value="BDZ49352.1"/>
    <property type="molecule type" value="Genomic_DNA"/>
</dbReference>